<evidence type="ECO:0000313" key="2">
    <source>
        <dbReference type="Proteomes" id="UP000035682"/>
    </source>
</evidence>
<reference evidence="3" key="2">
    <citation type="submission" date="2020-12" db="UniProtKB">
        <authorList>
            <consortium name="WormBaseParasite"/>
        </authorList>
    </citation>
    <scope>IDENTIFICATION</scope>
</reference>
<dbReference type="OMA" id="YTDKYPY"/>
<dbReference type="RefSeq" id="XP_024502492.1">
    <property type="nucleotide sequence ID" value="XM_024648523.1"/>
</dbReference>
<evidence type="ECO:0000313" key="1">
    <source>
        <dbReference type="EMBL" id="CEF63290.1"/>
    </source>
</evidence>
<dbReference type="CTD" id="36375655"/>
<dbReference type="EMBL" id="LN609528">
    <property type="protein sequence ID" value="CEF63290.1"/>
    <property type="molecule type" value="Genomic_DNA"/>
</dbReference>
<accession>A0A090L0K1</accession>
<dbReference type="GeneID" id="36375655"/>
<dbReference type="Proteomes" id="UP000035682">
    <property type="component" value="Unplaced"/>
</dbReference>
<dbReference type="AlphaFoldDB" id="A0A090L0K1"/>
<proteinExistence type="predicted"/>
<organism evidence="1">
    <name type="scientific">Strongyloides ratti</name>
    <name type="common">Parasitic roundworm</name>
    <dbReference type="NCBI Taxonomy" id="34506"/>
    <lineage>
        <taxon>Eukaryota</taxon>
        <taxon>Metazoa</taxon>
        <taxon>Ecdysozoa</taxon>
        <taxon>Nematoda</taxon>
        <taxon>Chromadorea</taxon>
        <taxon>Rhabditida</taxon>
        <taxon>Tylenchina</taxon>
        <taxon>Panagrolaimomorpha</taxon>
        <taxon>Strongyloidoidea</taxon>
        <taxon>Strongyloididae</taxon>
        <taxon>Strongyloides</taxon>
    </lineage>
</organism>
<keyword evidence="2" id="KW-1185">Reference proteome</keyword>
<gene>
    <name evidence="1 3 4" type="ORF">SRAE_1000155300</name>
</gene>
<name>A0A090L0K1_STRRB</name>
<protein>
    <submittedName>
        <fullName evidence="1 3">Uncharacterized protein</fullName>
    </submittedName>
</protein>
<dbReference type="WormBase" id="SRAE_1000155300">
    <property type="protein sequence ID" value="SRP05492"/>
    <property type="gene ID" value="WBGene00258160"/>
</dbReference>
<evidence type="ECO:0000313" key="4">
    <source>
        <dbReference type="WormBase" id="SRAE_1000155300"/>
    </source>
</evidence>
<dbReference type="OrthoDB" id="5809150at2759"/>
<dbReference type="WBParaSite" id="SRAE_1000155300.1">
    <property type="protein sequence ID" value="SRAE_1000155300.1"/>
    <property type="gene ID" value="WBGene00258160"/>
</dbReference>
<sequence length="240" mass="26696">MPLLYSSPSYHQISPLTHSSSTTIRRSASYASPSKLSSSGFTIPSAGYGSGFMGRSIARSGSSIFGRSLTSNALSRIPPLHSIGVQSSTPHYSDKYPYIRYSYGNNNATYTLSSTTDFSLPSHRSSIQNFGSKRYAEGRVSSYNPGLYSTRSKSTSYLERGVTPQRPYVRYMPMEDAMSMYKKGCMTVGTLSKYWLSPSSWQSRREKELNLSSSLSHGNYSYSSRYTAPSYSRFAQRLRG</sequence>
<reference evidence="1 2" key="1">
    <citation type="submission" date="2014-09" db="EMBL/GenBank/DDBJ databases">
        <authorList>
            <person name="Martin A.A."/>
        </authorList>
    </citation>
    <scope>NUCLEOTIDE SEQUENCE</scope>
    <source>
        <strain evidence="2">ED321</strain>
        <strain evidence="1">ED321 Heterogonic</strain>
    </source>
</reference>
<evidence type="ECO:0000313" key="3">
    <source>
        <dbReference type="WBParaSite" id="SRAE_1000155300.1"/>
    </source>
</evidence>